<evidence type="ECO:0008006" key="3">
    <source>
        <dbReference type="Google" id="ProtNLM"/>
    </source>
</evidence>
<comment type="caution">
    <text evidence="1">The sequence shown here is derived from an EMBL/GenBank/DDBJ whole genome shotgun (WGS) entry which is preliminary data.</text>
</comment>
<organism evidence="1 2">
    <name type="scientific">Capnocytophaga bilenii</name>
    <dbReference type="NCBI Taxonomy" id="2819369"/>
    <lineage>
        <taxon>Bacteria</taxon>
        <taxon>Pseudomonadati</taxon>
        <taxon>Bacteroidota</taxon>
        <taxon>Flavobacteriia</taxon>
        <taxon>Flavobacteriales</taxon>
        <taxon>Flavobacteriaceae</taxon>
        <taxon>Capnocytophaga</taxon>
    </lineage>
</organism>
<sequence>MKGIYKNLFFMLCISIVLWSCSKDHKEPLQNLKDKQMAQQDFFGTVAGKDIIKEENKVLFITYQFNAQDETITLLSATEARPSGEIAWDTVFGYDNKPSQKSGYVVHCDKDGKVWEKKCEGLDCVTLVKKCLGSGGCAQICTANMVYVPQTKVFYLSDDLNKLIDTKGDIFR</sequence>
<keyword evidence="2" id="KW-1185">Reference proteome</keyword>
<dbReference type="RefSeq" id="WP_208059478.1">
    <property type="nucleotide sequence ID" value="NZ_JAGDYP010000013.1"/>
</dbReference>
<gene>
    <name evidence="1" type="ORF">J4N46_11975</name>
</gene>
<evidence type="ECO:0000313" key="2">
    <source>
        <dbReference type="Proteomes" id="UP000681610"/>
    </source>
</evidence>
<accession>A0ABS3Q0J8</accession>
<dbReference type="EMBL" id="JAGDYP010000013">
    <property type="protein sequence ID" value="MBO1885112.1"/>
    <property type="molecule type" value="Genomic_DNA"/>
</dbReference>
<protein>
    <recommendedName>
        <fullName evidence="3">Lipoprotein</fullName>
    </recommendedName>
</protein>
<name>A0ABS3Q0J8_9FLAO</name>
<dbReference type="Proteomes" id="UP000681610">
    <property type="component" value="Unassembled WGS sequence"/>
</dbReference>
<reference evidence="1 2" key="1">
    <citation type="submission" date="2021-03" db="EMBL/GenBank/DDBJ databases">
        <title>Isolation and description of Capnocytophaga bilenii sp. nov., a novel Capnocytophaga species, isolated from a gingivitis subject.</title>
        <authorList>
            <person name="Antezack A."/>
            <person name="Monnet-Corti V."/>
            <person name="La Scola B."/>
        </authorList>
    </citation>
    <scope>NUCLEOTIDE SEQUENCE [LARGE SCALE GENOMIC DNA]</scope>
    <source>
        <strain evidence="1 2">Marseille-Q4570</strain>
    </source>
</reference>
<proteinExistence type="predicted"/>
<evidence type="ECO:0000313" key="1">
    <source>
        <dbReference type="EMBL" id="MBO1885112.1"/>
    </source>
</evidence>